<accession>A0ABV5I4J6</accession>
<dbReference type="NCBIfam" id="TIGR01845">
    <property type="entry name" value="outer_NodT"/>
    <property type="match status" value="1"/>
</dbReference>
<dbReference type="InterPro" id="IPR003423">
    <property type="entry name" value="OMP_efflux"/>
</dbReference>
<comment type="caution">
    <text evidence="3">The sequence shown here is derived from an EMBL/GenBank/DDBJ whole genome shotgun (WGS) entry which is preliminary data.</text>
</comment>
<dbReference type="InterPro" id="IPR010131">
    <property type="entry name" value="MdtP/NodT-like"/>
</dbReference>
<protein>
    <submittedName>
        <fullName evidence="3">Efflux transporter outer membrane subunit</fullName>
    </submittedName>
</protein>
<keyword evidence="2" id="KW-0564">Palmitate</keyword>
<dbReference type="Gene3D" id="2.20.200.10">
    <property type="entry name" value="Outer membrane efflux proteins (OEP)"/>
    <property type="match status" value="1"/>
</dbReference>
<dbReference type="Gene3D" id="1.20.1600.10">
    <property type="entry name" value="Outer membrane efflux proteins (OEP)"/>
    <property type="match status" value="1"/>
</dbReference>
<comment type="similarity">
    <text evidence="1 2">Belongs to the outer membrane factor (OMF) (TC 1.B.17) family.</text>
</comment>
<dbReference type="EMBL" id="JBHMEC010000034">
    <property type="protein sequence ID" value="MFB9151598.1"/>
    <property type="molecule type" value="Genomic_DNA"/>
</dbReference>
<keyword evidence="2" id="KW-0472">Membrane</keyword>
<keyword evidence="2" id="KW-0449">Lipoprotein</keyword>
<reference evidence="3 4" key="1">
    <citation type="submission" date="2024-09" db="EMBL/GenBank/DDBJ databases">
        <authorList>
            <person name="Sun Q."/>
            <person name="Mori K."/>
        </authorList>
    </citation>
    <scope>NUCLEOTIDE SEQUENCE [LARGE SCALE GENOMIC DNA]</scope>
    <source>
        <strain evidence="3 4">CECT 9424</strain>
    </source>
</reference>
<dbReference type="RefSeq" id="WP_377071226.1">
    <property type="nucleotide sequence ID" value="NZ_JBHMEC010000034.1"/>
</dbReference>
<organism evidence="3 4">
    <name type="scientific">Roseovarius ramblicola</name>
    <dbReference type="NCBI Taxonomy" id="2022336"/>
    <lineage>
        <taxon>Bacteria</taxon>
        <taxon>Pseudomonadati</taxon>
        <taxon>Pseudomonadota</taxon>
        <taxon>Alphaproteobacteria</taxon>
        <taxon>Rhodobacterales</taxon>
        <taxon>Roseobacteraceae</taxon>
        <taxon>Roseovarius</taxon>
    </lineage>
</organism>
<dbReference type="SUPFAM" id="SSF56954">
    <property type="entry name" value="Outer membrane efflux proteins (OEP)"/>
    <property type="match status" value="1"/>
</dbReference>
<evidence type="ECO:0000256" key="2">
    <source>
        <dbReference type="RuleBase" id="RU362097"/>
    </source>
</evidence>
<sequence length="484" mass="52918">MGACEQPAPKAGKHAVRQGISMTAQGWRGASRTFRVLLALPILAGCSGEPYKAPVFSFLSSYKTARDGSPVLLSNSEWWRKFEDPVLNALIETGLTGSLDLDIARERVTEAEAIQRTVPQAAVLLPGAELRREGGDNRSARTRGEASLGFEWIVDIYGGRRAQIDAAGARIEVADAEVDAARLLLLLNIANAYVDLRYQQTSLRLRRAELNSRRQTLELVERLKEGNAATRVDVVKARALVSETRAEIPEIKAAIEAARNEIAVLLGKIPGTLETDLDTTARQPRVSLSPDVGIPADLLRNRPDIRVAERSYYAAFRDVAAARADLYPQLSLSGTITGASLTNTRNTEYFFGPALTFPALPNKARSARVEQRESLVRQAHTRWKLTVLEAIRDVESSLANYSAAISAQRTAAETVRLYREVVTLTREIVTRDGATIRDLIEAEQNVATANTTLAETLRRVGRGYVALNVNLGSGHAVDRQAKAD</sequence>
<evidence type="ECO:0000256" key="1">
    <source>
        <dbReference type="ARBA" id="ARBA00007613"/>
    </source>
</evidence>
<keyword evidence="2" id="KW-0812">Transmembrane</keyword>
<dbReference type="Proteomes" id="UP001589670">
    <property type="component" value="Unassembled WGS sequence"/>
</dbReference>
<keyword evidence="4" id="KW-1185">Reference proteome</keyword>
<evidence type="ECO:0000313" key="4">
    <source>
        <dbReference type="Proteomes" id="UP001589670"/>
    </source>
</evidence>
<proteinExistence type="inferred from homology"/>
<dbReference type="Pfam" id="PF02321">
    <property type="entry name" value="OEP"/>
    <property type="match status" value="2"/>
</dbReference>
<keyword evidence="2" id="KW-1134">Transmembrane beta strand</keyword>
<dbReference type="PANTHER" id="PTHR30203">
    <property type="entry name" value="OUTER MEMBRANE CATION EFFLUX PROTEIN"/>
    <property type="match status" value="1"/>
</dbReference>
<name>A0ABV5I4J6_9RHOB</name>
<evidence type="ECO:0000313" key="3">
    <source>
        <dbReference type="EMBL" id="MFB9151598.1"/>
    </source>
</evidence>
<comment type="subcellular location">
    <subcellularLocation>
        <location evidence="2">Cell membrane</location>
        <topology evidence="2">Lipid-anchor</topology>
    </subcellularLocation>
</comment>
<gene>
    <name evidence="3" type="ORF">ACFFU4_17730</name>
</gene>